<dbReference type="Pfam" id="PF00307">
    <property type="entry name" value="CH"/>
    <property type="match status" value="1"/>
</dbReference>
<dbReference type="Proteomes" id="UP000838763">
    <property type="component" value="Unassembled WGS sequence"/>
</dbReference>
<evidence type="ECO:0000256" key="1">
    <source>
        <dbReference type="SAM" id="MobiDB-lite"/>
    </source>
</evidence>
<dbReference type="InterPro" id="IPR008936">
    <property type="entry name" value="Rho_GTPase_activation_prot"/>
</dbReference>
<dbReference type="InterPro" id="IPR000593">
    <property type="entry name" value="RasGAP_C"/>
</dbReference>
<sequence>MDVMSQVKEQSHTADFASGVNRQASTTSSSASSGYSYNSDYSARGSQYSTNTSPGQSPYLAHKRGQSELVRSHTFDLTERDGSPSPTKRSGGGQDNLYATMRQSLRPLPQAPAQSPAVAPSPPRHTPYHDRGSSVDVAKPSLPPSPRYSLTSRDRGQTFHGGQISSAVAPSPPRTSYQHERGQSVDPAPSPSSQLVHHTTTHLAKPDLEKLGRSATSQLRTLSTLAQSESAEDFVITSPDQEVVGLRGRRRLQRVGKENNRPGAGNGGYGWEGRNWMDKQRQFLQAYEYLCHIGEAKEWIEDVMNKSLPPIIELEEALRDGVSLAEVVESLNPNQRYRIFRHPRLQFRHSDNIAIFFRYLDDVDLPDLFRFELIDLYEKKNIPKVIYCIHALSWLLYRKGILDFRIGNLGLDKLGASMPTFGNMGADFGVEPEPVETEEERIDRELGENERSIVGLQAQARGALTRMRLGEVMNGLWDNEALLIDLQARIRGDFSRQIVDYRMEMRRFAVNLQSAARGFLVRQGLANTEHFWRSMEPDILELQSMIRASKVRNKVCSVQSQLVRHEGPVCEVQSMVRGFLVRKARAAQKQETAQSAGSVASLQSVARGMMLRARMAEDQRLLHGQAKAVTALQAFARAALTRHQISSQLEDLESFNTNWEALQAAAQGNLVRSRLHELRSELKCFSPQVTLLQSFIRAAAARAAVAQDLEALQENEASIIDLQSLVRGMLVRQQQRADIEALIRQESKIRTLQARTRGYLFRQQNKRFLEELESHTPQIIQLQAFARAVLARGEVEGIVSELEDNEDSIIAFQARAMGFIVRKKFEEKKKYFNENMQKVVKIQSFVRAKIQGEAYKKVEFERMRKTVVQQVRQNEMAEQYIDQLDIKIALLVKNKITLDEVVRHQHTFGGHAMSMIANSSIASTNQFDLKALNKSSRKKLELYQQLFFNLQTQPQYLARLFRRVREQGMGEKEVKKTELLVMSLFGYAQKRREEYYLLKLVARSIREEVEGCRTVQDYMRGNFFWSKLVANYTRSPRDRKYLRDLLGPLIRDNIVEDPALDLESDPMQIYKSAINNEELRTGRPSHRPLDVPREVAIKDPETRELFIDHLRDLREVCDQYLAAFEDLMPRLPYGLRFLCRSIFESLCQHFSGAAAPTPLHGLPLALEVLSSTGPHHSRDDRSHGADPEPLQKRNLGEVAKVLNQVASGRLFGGENIYLQPLNAFVSDSIERLGHLMGELISVADAERTFDIDEFNDLYAKNKPTLYIKMADVFAIHNLVAAELAHICPSRDDVVREIVQELGSAKSNENEMTATGSSDIQMFLTPKLHDVDDPEAEVKALFMETKRCVLYIIRVQQGPSLLDILIKAITPEDEVKWRALLREEFSMANRTRGAYSDANMVDVTRMTYHELKRTALENVLRLEHMGRISKQNRYQDILNAIASDIRTKSRRRVQRQRELEGVRLTLTNLHDKARYLELQKKSYDDYIESAMATLQNKKGKKKFLLPFTKQYNHQRELERSGRVPKFGSFKYSVRDLVEKGAVVAWKGVSERDWDKTDLTISCDEVGVFAFEGSRSHIQIPGASALVSIEDLLQAQFEARQFMDLFEGNLRLNVNLILHLLYKKFYRTQ</sequence>
<keyword evidence="5" id="KW-1185">Reference proteome</keyword>
<dbReference type="PROSITE" id="PS50018">
    <property type="entry name" value="RAS_GTPASE_ACTIV_2"/>
    <property type="match status" value="1"/>
</dbReference>
<dbReference type="PROSITE" id="PS50021">
    <property type="entry name" value="CH"/>
    <property type="match status" value="1"/>
</dbReference>
<evidence type="ECO:0000259" key="2">
    <source>
        <dbReference type="PROSITE" id="PS50018"/>
    </source>
</evidence>
<evidence type="ECO:0000259" key="3">
    <source>
        <dbReference type="PROSITE" id="PS50021"/>
    </source>
</evidence>
<proteinExistence type="predicted"/>
<dbReference type="InterPro" id="IPR001936">
    <property type="entry name" value="RasGAP_dom"/>
</dbReference>
<dbReference type="SMART" id="SM00323">
    <property type="entry name" value="RasGAP"/>
    <property type="match status" value="1"/>
</dbReference>
<comment type="caution">
    <text evidence="4">The sequence shown here is derived from an EMBL/GenBank/DDBJ whole genome shotgun (WGS) entry which is preliminary data.</text>
</comment>
<dbReference type="Pfam" id="PF03836">
    <property type="entry name" value="RasGAP_C"/>
    <property type="match status" value="1"/>
</dbReference>
<feature type="compositionally biased region" description="Polar residues" evidence="1">
    <location>
        <begin position="44"/>
        <end position="56"/>
    </location>
</feature>
<feature type="compositionally biased region" description="Polar residues" evidence="1">
    <location>
        <begin position="191"/>
        <end position="202"/>
    </location>
</feature>
<dbReference type="OrthoDB" id="775356at2759"/>
<feature type="domain" description="Ras-GAP" evidence="2">
    <location>
        <begin position="992"/>
        <end position="1207"/>
    </location>
</feature>
<feature type="domain" description="Calponin-homology (CH)" evidence="3">
    <location>
        <begin position="290"/>
        <end position="396"/>
    </location>
</feature>
<reference evidence="4" key="1">
    <citation type="submission" date="2022-11" db="EMBL/GenBank/DDBJ databases">
        <authorList>
            <person name="Scott C."/>
            <person name="Bruce N."/>
        </authorList>
    </citation>
    <scope>NUCLEOTIDE SEQUENCE</scope>
</reference>
<accession>A0A9P1HC56</accession>
<dbReference type="SUPFAM" id="SSF47576">
    <property type="entry name" value="Calponin-homology domain, CH-domain"/>
    <property type="match status" value="1"/>
</dbReference>
<feature type="compositionally biased region" description="Low complexity" evidence="1">
    <location>
        <begin position="105"/>
        <end position="118"/>
    </location>
</feature>
<dbReference type="SMART" id="SM00015">
    <property type="entry name" value="IQ"/>
    <property type="match status" value="7"/>
</dbReference>
<dbReference type="Pfam" id="PF00612">
    <property type="entry name" value="IQ"/>
    <property type="match status" value="1"/>
</dbReference>
<dbReference type="PROSITE" id="PS50096">
    <property type="entry name" value="IQ"/>
    <property type="match status" value="9"/>
</dbReference>
<dbReference type="EMBL" id="CALLCH030000019">
    <property type="protein sequence ID" value="CAI4219338.1"/>
    <property type="molecule type" value="Genomic_DNA"/>
</dbReference>
<evidence type="ECO:0000313" key="4">
    <source>
        <dbReference type="EMBL" id="CAI4219338.1"/>
    </source>
</evidence>
<name>A0A9P1HC56_9PEZI</name>
<dbReference type="SMART" id="SM00033">
    <property type="entry name" value="CH"/>
    <property type="match status" value="1"/>
</dbReference>
<dbReference type="SUPFAM" id="SSF48350">
    <property type="entry name" value="GTPase activation domain, GAP"/>
    <property type="match status" value="1"/>
</dbReference>
<feature type="region of interest" description="Disordered" evidence="1">
    <location>
        <begin position="1"/>
        <end position="210"/>
    </location>
</feature>
<gene>
    <name evidence="4" type="ORF">PPNO1_LOCUS8905</name>
</gene>
<feature type="compositionally biased region" description="Low complexity" evidence="1">
    <location>
        <begin position="24"/>
        <end position="43"/>
    </location>
</feature>
<dbReference type="GO" id="GO:0005096">
    <property type="term" value="F:GTPase activator activity"/>
    <property type="evidence" value="ECO:0007669"/>
    <property type="project" value="TreeGrafter"/>
</dbReference>
<dbReference type="GO" id="GO:0110085">
    <property type="term" value="C:mitotic actomyosin contractile ring"/>
    <property type="evidence" value="ECO:0007669"/>
    <property type="project" value="TreeGrafter"/>
</dbReference>
<dbReference type="GO" id="GO:1903479">
    <property type="term" value="P:mitotic actomyosin contractile ring assembly actin filament organization"/>
    <property type="evidence" value="ECO:0007669"/>
    <property type="project" value="TreeGrafter"/>
</dbReference>
<feature type="compositionally biased region" description="Basic and acidic residues" evidence="1">
    <location>
        <begin position="70"/>
        <end position="82"/>
    </location>
</feature>
<evidence type="ECO:0008006" key="6">
    <source>
        <dbReference type="Google" id="ProtNLM"/>
    </source>
</evidence>
<dbReference type="CDD" id="cd21206">
    <property type="entry name" value="CH_IQGAP"/>
    <property type="match status" value="1"/>
</dbReference>
<dbReference type="Gene3D" id="1.10.418.10">
    <property type="entry name" value="Calponin-like domain"/>
    <property type="match status" value="1"/>
</dbReference>
<dbReference type="Pfam" id="PF00616">
    <property type="entry name" value="RasGAP"/>
    <property type="match status" value="1"/>
</dbReference>
<evidence type="ECO:0000313" key="5">
    <source>
        <dbReference type="Proteomes" id="UP000838763"/>
    </source>
</evidence>
<dbReference type="SUPFAM" id="SSF143885">
    <property type="entry name" value="RGC domain-like"/>
    <property type="match status" value="1"/>
</dbReference>
<protein>
    <recommendedName>
        <fullName evidence="6">Ras GTPase-activating-like protein rng2</fullName>
    </recommendedName>
</protein>
<dbReference type="InterPro" id="IPR001715">
    <property type="entry name" value="CH_dom"/>
</dbReference>
<dbReference type="Gene3D" id="1.10.506.10">
    <property type="entry name" value="GTPase Activation - p120gap, domain 1"/>
    <property type="match status" value="1"/>
</dbReference>
<dbReference type="PANTHER" id="PTHR14149">
    <property type="entry name" value="RAS GTPASE-ACTIVATING PROTEIN WITH IQ MOTIF"/>
    <property type="match status" value="1"/>
</dbReference>
<organism evidence="4 5">
    <name type="scientific">Parascedosporium putredinis</name>
    <dbReference type="NCBI Taxonomy" id="1442378"/>
    <lineage>
        <taxon>Eukaryota</taxon>
        <taxon>Fungi</taxon>
        <taxon>Dikarya</taxon>
        <taxon>Ascomycota</taxon>
        <taxon>Pezizomycotina</taxon>
        <taxon>Sordariomycetes</taxon>
        <taxon>Hypocreomycetidae</taxon>
        <taxon>Microascales</taxon>
        <taxon>Microascaceae</taxon>
        <taxon>Parascedosporium</taxon>
    </lineage>
</organism>
<dbReference type="InterPro" id="IPR000048">
    <property type="entry name" value="IQ_motif_EF-hand-BS"/>
</dbReference>
<dbReference type="InterPro" id="IPR036872">
    <property type="entry name" value="CH_dom_sf"/>
</dbReference>
<dbReference type="GO" id="GO:0005516">
    <property type="term" value="F:calmodulin binding"/>
    <property type="evidence" value="ECO:0007669"/>
    <property type="project" value="TreeGrafter"/>
</dbReference>
<dbReference type="PANTHER" id="PTHR14149:SF14">
    <property type="entry name" value="CALPONIN-HOMOLOGY (CH) DOMAIN-CONTAINING PROTEIN"/>
    <property type="match status" value="1"/>
</dbReference>
<dbReference type="GO" id="GO:0051015">
    <property type="term" value="F:actin filament binding"/>
    <property type="evidence" value="ECO:0007669"/>
    <property type="project" value="TreeGrafter"/>
</dbReference>